<keyword evidence="3" id="KW-0378">Hydrolase</keyword>
<evidence type="ECO:0000256" key="2">
    <source>
        <dbReference type="ARBA" id="ARBA00022723"/>
    </source>
</evidence>
<evidence type="ECO:0000313" key="7">
    <source>
        <dbReference type="Proteomes" id="UP000008555"/>
    </source>
</evidence>
<dbReference type="SUPFAM" id="SSF88713">
    <property type="entry name" value="Glycoside hydrolase/deacetylase"/>
    <property type="match status" value="1"/>
</dbReference>
<evidence type="ECO:0000313" key="6">
    <source>
        <dbReference type="EMBL" id="ABS76687.1"/>
    </source>
</evidence>
<dbReference type="HOGENOM" id="CLU_064244_3_0_6"/>
<keyword evidence="5" id="KW-0119">Carbohydrate metabolism</keyword>
<dbReference type="GO" id="GO:0016787">
    <property type="term" value="F:hydrolase activity"/>
    <property type="evidence" value="ECO:0007669"/>
    <property type="project" value="UniProtKB-KW"/>
</dbReference>
<evidence type="ECO:0000256" key="5">
    <source>
        <dbReference type="ARBA" id="ARBA00023277"/>
    </source>
</evidence>
<dbReference type="AlphaFoldDB" id="A9KCN1"/>
<evidence type="ECO:0000256" key="1">
    <source>
        <dbReference type="ARBA" id="ARBA00001946"/>
    </source>
</evidence>
<evidence type="ECO:0008006" key="8">
    <source>
        <dbReference type="Google" id="ProtNLM"/>
    </source>
</evidence>
<accession>A9KCN1</accession>
<dbReference type="Proteomes" id="UP000008555">
    <property type="component" value="Chromosome"/>
</dbReference>
<comment type="cofactor">
    <cofactor evidence="1">
        <name>Mg(2+)</name>
        <dbReference type="ChEBI" id="CHEBI:18420"/>
    </cofactor>
</comment>
<dbReference type="PANTHER" id="PTHR31609">
    <property type="entry name" value="YDJC DEACETYLASE FAMILY MEMBER"/>
    <property type="match status" value="1"/>
</dbReference>
<dbReference type="GO" id="GO:0005975">
    <property type="term" value="P:carbohydrate metabolic process"/>
    <property type="evidence" value="ECO:0007669"/>
    <property type="project" value="InterPro"/>
</dbReference>
<dbReference type="InterPro" id="IPR011330">
    <property type="entry name" value="Glyco_hydro/deAcase_b/a-brl"/>
</dbReference>
<evidence type="ECO:0000256" key="3">
    <source>
        <dbReference type="ARBA" id="ARBA00022801"/>
    </source>
</evidence>
<sequence length="273" mass="32154">MKSITLCADDYGYTAPVCQAILKLLDNQRLSAVSCIVNTPLWKEYASLLKPFQLQCDIGLHFNLTEGYSLTDRSQFPNLNYWLVQSHLHRIDRQWLAAELNAQLDQFEQSIMQLPDFIDGHQHVHHLPIIRDILLQVYRRRLQRKKPYIRVASNGWFHPFALKPLVITITGAKRLKKMLRCDRIPHNPAFSGIYDFSNKIDYAEHFRRFINWIDQRGIIMCHPGWGDDSNKDAIADARRREYDYLQSEQFLKDCQRANVRLTRFYLGHSSSKY</sequence>
<evidence type="ECO:0000256" key="4">
    <source>
        <dbReference type="ARBA" id="ARBA00022842"/>
    </source>
</evidence>
<dbReference type="GO" id="GO:0046872">
    <property type="term" value="F:metal ion binding"/>
    <property type="evidence" value="ECO:0007669"/>
    <property type="project" value="UniProtKB-KW"/>
</dbReference>
<protein>
    <recommendedName>
        <fullName evidence="8">ChbG/HpnK family deacetylase</fullName>
    </recommendedName>
</protein>
<dbReference type="RefSeq" id="WP_011997106.1">
    <property type="nucleotide sequence ID" value="NC_009727.1"/>
</dbReference>
<name>A9KCN1_COXBN</name>
<keyword evidence="4" id="KW-0460">Magnesium</keyword>
<proteinExistence type="predicted"/>
<dbReference type="EMBL" id="CP000733">
    <property type="protein sequence ID" value="ABS76687.1"/>
    <property type="molecule type" value="Genomic_DNA"/>
</dbReference>
<dbReference type="CDD" id="cd10807">
    <property type="entry name" value="YdjC_like_3"/>
    <property type="match status" value="1"/>
</dbReference>
<keyword evidence="2" id="KW-0479">Metal-binding</keyword>
<dbReference type="KEGG" id="cbd:CBUD_1482"/>
<gene>
    <name evidence="6" type="ordered locus">CBUD_1482</name>
</gene>
<dbReference type="InterPro" id="IPR006879">
    <property type="entry name" value="YdjC-like"/>
</dbReference>
<dbReference type="Pfam" id="PF04794">
    <property type="entry name" value="YdjC"/>
    <property type="match status" value="1"/>
</dbReference>
<organism evidence="6 7">
    <name type="scientific">Coxiella burnetii (strain Dugway 5J108-111)</name>
    <dbReference type="NCBI Taxonomy" id="434922"/>
    <lineage>
        <taxon>Bacteria</taxon>
        <taxon>Pseudomonadati</taxon>
        <taxon>Pseudomonadota</taxon>
        <taxon>Gammaproteobacteria</taxon>
        <taxon>Legionellales</taxon>
        <taxon>Coxiellaceae</taxon>
        <taxon>Coxiella</taxon>
    </lineage>
</organism>
<dbReference type="GO" id="GO:0019213">
    <property type="term" value="F:deacetylase activity"/>
    <property type="evidence" value="ECO:0007669"/>
    <property type="project" value="TreeGrafter"/>
</dbReference>
<reference evidence="6 7" key="1">
    <citation type="journal article" date="2009" name="Infect. Immun.">
        <title>Comparative genomics reveal extensive transposon-mediated genomic plasticity and diversity among potential effector proteins within the genus Coxiella.</title>
        <authorList>
            <person name="Beare P.A."/>
            <person name="Unsworth N."/>
            <person name="Andoh M."/>
            <person name="Voth D.E."/>
            <person name="Omsland A."/>
            <person name="Gilk S.D."/>
            <person name="Williams K.P."/>
            <person name="Sobral B.W."/>
            <person name="Kupko J.J.III."/>
            <person name="Porcella S.F."/>
            <person name="Samuel J.E."/>
            <person name="Heinzen R.A."/>
        </authorList>
    </citation>
    <scope>NUCLEOTIDE SEQUENCE [LARGE SCALE GENOMIC DNA]</scope>
    <source>
        <strain evidence="6 7">Dugway 5J108-111</strain>
    </source>
</reference>
<dbReference type="PANTHER" id="PTHR31609:SF1">
    <property type="entry name" value="CARBOHYDRATE DEACETYLASE"/>
    <property type="match status" value="1"/>
</dbReference>
<dbReference type="Gene3D" id="3.20.20.370">
    <property type="entry name" value="Glycoside hydrolase/deacetylase"/>
    <property type="match status" value="1"/>
</dbReference>
<dbReference type="FunFam" id="3.20.20.370:FF:000027">
    <property type="entry name" value="Uncharacterized protein"/>
    <property type="match status" value="1"/>
</dbReference>